<dbReference type="SMART" id="SM00220">
    <property type="entry name" value="S_TKc"/>
    <property type="match status" value="1"/>
</dbReference>
<dbReference type="PANTHER" id="PTHR44305">
    <property type="entry name" value="SI:DKEY-192D15.2-RELATED"/>
    <property type="match status" value="1"/>
</dbReference>
<dbReference type="GO" id="GO:0005524">
    <property type="term" value="F:ATP binding"/>
    <property type="evidence" value="ECO:0007669"/>
    <property type="project" value="InterPro"/>
</dbReference>
<name>A0A194X842_MOLSC</name>
<dbReference type="InParanoid" id="A0A194X842"/>
<dbReference type="InterPro" id="IPR053083">
    <property type="entry name" value="TF_kinase-domain_protein"/>
</dbReference>
<organism evidence="3 4">
    <name type="scientific">Mollisia scopiformis</name>
    <name type="common">Conifer needle endophyte fungus</name>
    <name type="synonym">Phialocephala scopiformis</name>
    <dbReference type="NCBI Taxonomy" id="149040"/>
    <lineage>
        <taxon>Eukaryota</taxon>
        <taxon>Fungi</taxon>
        <taxon>Dikarya</taxon>
        <taxon>Ascomycota</taxon>
        <taxon>Pezizomycotina</taxon>
        <taxon>Leotiomycetes</taxon>
        <taxon>Helotiales</taxon>
        <taxon>Mollisiaceae</taxon>
        <taxon>Mollisia</taxon>
    </lineage>
</organism>
<dbReference type="OrthoDB" id="428577at2759"/>
<dbReference type="SUPFAM" id="SSF56112">
    <property type="entry name" value="Protein kinase-like (PK-like)"/>
    <property type="match status" value="1"/>
</dbReference>
<dbReference type="EMBL" id="KQ947416">
    <property type="protein sequence ID" value="KUJ16335.1"/>
    <property type="molecule type" value="Genomic_DNA"/>
</dbReference>
<dbReference type="PROSITE" id="PS50011">
    <property type="entry name" value="PROTEIN_KINASE_DOM"/>
    <property type="match status" value="1"/>
</dbReference>
<gene>
    <name evidence="3" type="ORF">LY89DRAFT_719074</name>
</gene>
<protein>
    <recommendedName>
        <fullName evidence="2">Protein kinase domain-containing protein</fullName>
    </recommendedName>
</protein>
<feature type="region of interest" description="Disordered" evidence="1">
    <location>
        <begin position="1048"/>
        <end position="1072"/>
    </location>
</feature>
<dbReference type="Proteomes" id="UP000070700">
    <property type="component" value="Unassembled WGS sequence"/>
</dbReference>
<evidence type="ECO:0000313" key="4">
    <source>
        <dbReference type="Proteomes" id="UP000070700"/>
    </source>
</evidence>
<dbReference type="STRING" id="149040.A0A194X842"/>
<dbReference type="InterPro" id="IPR011009">
    <property type="entry name" value="Kinase-like_dom_sf"/>
</dbReference>
<dbReference type="Gene3D" id="1.10.510.10">
    <property type="entry name" value="Transferase(Phosphotransferase) domain 1"/>
    <property type="match status" value="1"/>
</dbReference>
<dbReference type="GeneID" id="28828193"/>
<dbReference type="RefSeq" id="XP_018070690.1">
    <property type="nucleotide sequence ID" value="XM_018218467.1"/>
</dbReference>
<accession>A0A194X842</accession>
<sequence>MYTPPSRAPTGFSFRRAGSSFSIRASNSKNAAPAEPLCVEDWIVAYDIPTEKLRKHLAEVVFQECNLTFEGDKIRLKGDNLMLRLPRMLSEDEKAEIYKIKEPGASLREELPTHTPLPLSMARARATRDHPAVRDFDNELYRCTLYTPPPPLSSGRPQGLREDGSSYYQAQGLLDYAYRHWPGYPRINPVTPAKLLDPHTGCILIFSILLMMDRGCLVHLFRSQQMFDRNLPINVSALEEIFHTMLESAREHGFHLDPIALTHEFDDLQWKFCPARFDLGEEQYFNNPKQIIPIVERSILSESGGTAVLWQVAILEEFVSSKLAVTVTRSRYREDDNLGWRYRFALKQFKEGYKRPYINEAEAFRSLPYSGMNRYLGCYVHKVIPSIIGIDANGVSAQESYNILLEYGECDLWTVFNEEMLPLVLQSEIDAFWNSLFNIAKTLSQIHYLPAIPDRKEEFWGNRWHADIKPSNVLEIDGEFKLADPGFAIFQKKIGNARPTAELTGGTKTYSAPEQIPRAGPSRGFYQTVDVWALGCVFSIAATWIALGHQGVRKYTQLREEANHRALNSIAQSGNQDLPRLDSGDYFHDGRDVLPEVTAWHLYLRNILRGTDRVTSQVLDVVDHHMLIKDPRNRWQSSEVYEKLFKISLGLEDPTSTVSPEIIEFISSSAQSEPTSSRPVNRAHGRKGMKSKYFRPLIEETQLESNIDLAQILNEYGQSPAMAETTVQGDSQMVSGPFYRSPTQSTTTLPVTEYDNSENLDYKQVQRNVPVMSSAEAKFQAKVQDIFQAYEGIEESVGKRSMDDYLVKQYNNREIKFLVDNSWSMHKHWANVKFVLKTLAMKAKGLDPDGVDLYFTLSGVNVGKKTGVKTLMDAMVDLKVAPPAENDGKTTDMAARLDDLLRDYLDRQQFPEDSSKVTIIVLTNAMWDEVPVAKRLLEFAKTLKVVRKSELTDRLISIEFIQFGRDPYAMEILTGLGDELRYKGIPDFVDVEHSDGNIYKMLLGSFVHDIDDHNPESNEDNASILRPTSPDIQDYFERRPATNFTYAEIGPPASPSSIQAPLPYRSGPSPTRELNQHEARVLHPQQEMSYHEYDGSPTHENIDGINMFDDDSIASGWMTDESSSTDDASDDFPLNMRLQDPTVYFQELDNPESQVLKNSMFQFYTNGTTYEPFQYRFGLDTGNSGSTSLQVLKDDDIKIFYEEVLKAANEAVSGTASPFAIVHDSYNSPDKLERAIENMFHVIECRNIILCIVQSVEAMENASYCGDFISILVLDKARHNVARLLPIQCHKIRRLATAFESCLSQLIGLYRLRPMSIFEIEMIFAKDVSEACQEILSELGLSIPIAHCTELWRSFLCLDEFLGGKEAWVLEWHHPDAPQLNLPPLYLSADATTFADIWGPMWKTCALQDGQTDNDRILSYSVGNGVILPWKLPTSDPQQSISCQTHEVFCHWMSDKDLGEIGDVLGSSGALLRPEDILFIGASTKLQCNTRCNSSTGEIRQHLRNSNSLFETGTIKNTRILDSEAVQIQLGPSYVKGSAQRTYKRRRKAWKEAWTEEWKNNPESRNIRILEYKFGVEVSACTFNARRQRLISLLGSKTMINHLRNGALTWMSPECEQSFYTALESRNHKAFRKLYLSKKNWQSDLGKAITHCLEALTRTGTDAESLNLHWVPNSEPGHRVNLPLREHTWVGFLKDTETCCTMAILENECLELPDSIQARKCQNRGSDSGPIIDTMTKQGFNSSVLETSFMLHQNSIPKPMHPKPCHGHNGSSSRYKYVWSTSSLEAGKKFHFGENGQLMCIKPLGNGQILAKWKHSWEFLEALKEKFQGESRHREYIRAEKGGAGPVYVLIMSSEHATMNRLLAASEKLLNRPRSIQCMRTSSKMGRSGNIGASMNNETALIMDWSTDQKARWQKFSRDSDG</sequence>
<proteinExistence type="predicted"/>
<feature type="domain" description="Protein kinase" evidence="2">
    <location>
        <begin position="313"/>
        <end position="646"/>
    </location>
</feature>
<dbReference type="InterPro" id="IPR000719">
    <property type="entry name" value="Prot_kinase_dom"/>
</dbReference>
<evidence type="ECO:0000259" key="2">
    <source>
        <dbReference type="PROSITE" id="PS50011"/>
    </source>
</evidence>
<keyword evidence="4" id="KW-1185">Reference proteome</keyword>
<dbReference type="KEGG" id="psco:LY89DRAFT_719074"/>
<dbReference type="GO" id="GO:0004672">
    <property type="term" value="F:protein kinase activity"/>
    <property type="evidence" value="ECO:0007669"/>
    <property type="project" value="InterPro"/>
</dbReference>
<evidence type="ECO:0000256" key="1">
    <source>
        <dbReference type="SAM" id="MobiDB-lite"/>
    </source>
</evidence>
<dbReference type="Pfam" id="PF00069">
    <property type="entry name" value="Pkinase"/>
    <property type="match status" value="1"/>
</dbReference>
<evidence type="ECO:0000313" key="3">
    <source>
        <dbReference type="EMBL" id="KUJ16335.1"/>
    </source>
</evidence>
<dbReference type="PANTHER" id="PTHR44305:SF24">
    <property type="entry name" value="TYROSINE-PROTEIN KINASE C03B1.5-RELATED"/>
    <property type="match status" value="1"/>
</dbReference>
<reference evidence="3 4" key="1">
    <citation type="submission" date="2015-10" db="EMBL/GenBank/DDBJ databases">
        <title>Full genome of DAOMC 229536 Phialocephala scopiformis, a fungal endophyte of spruce producing the potent anti-insectan compound rugulosin.</title>
        <authorList>
            <consortium name="DOE Joint Genome Institute"/>
            <person name="Walker A.K."/>
            <person name="Frasz S.L."/>
            <person name="Seifert K.A."/>
            <person name="Miller J.D."/>
            <person name="Mondo S.J."/>
            <person name="Labutti K."/>
            <person name="Lipzen A."/>
            <person name="Dockter R."/>
            <person name="Kennedy M."/>
            <person name="Grigoriev I.V."/>
            <person name="Spatafora J.W."/>
        </authorList>
    </citation>
    <scope>NUCLEOTIDE SEQUENCE [LARGE SCALE GENOMIC DNA]</scope>
    <source>
        <strain evidence="3 4">CBS 120377</strain>
    </source>
</reference>